<proteinExistence type="inferred from homology"/>
<keyword evidence="3" id="KW-1003">Cell membrane</keyword>
<keyword evidence="7 8" id="KW-0472">Membrane</keyword>
<dbReference type="InterPro" id="IPR035906">
    <property type="entry name" value="MetI-like_sf"/>
</dbReference>
<keyword evidence="2 8" id="KW-0813">Transport</keyword>
<keyword evidence="5 8" id="KW-0812">Transmembrane</keyword>
<feature type="transmembrane region" description="Helical" evidence="8">
    <location>
        <begin position="389"/>
        <end position="411"/>
    </location>
</feature>
<comment type="subcellular location">
    <subcellularLocation>
        <location evidence="1">Cell inner membrane</location>
        <topology evidence="1">Multi-pass membrane protein</topology>
    </subcellularLocation>
    <subcellularLocation>
        <location evidence="8">Cell membrane</location>
        <topology evidence="8">Multi-pass membrane protein</topology>
    </subcellularLocation>
</comment>
<evidence type="ECO:0000259" key="9">
    <source>
        <dbReference type="PROSITE" id="PS50928"/>
    </source>
</evidence>
<feature type="transmembrane region" description="Helical" evidence="8">
    <location>
        <begin position="36"/>
        <end position="59"/>
    </location>
</feature>
<reference evidence="10 11" key="1">
    <citation type="submission" date="2024-02" db="EMBL/GenBank/DDBJ databases">
        <title>Adaptive strategies in a cosmopolitan and abundant soil bacterium.</title>
        <authorList>
            <person name="Carini P."/>
        </authorList>
    </citation>
    <scope>NUCLEOTIDE SEQUENCE [LARGE SCALE GENOMIC DNA]</scope>
    <source>
        <strain evidence="10 11">AZCC 1608</strain>
    </source>
</reference>
<dbReference type="CDD" id="cd06261">
    <property type="entry name" value="TM_PBP2"/>
    <property type="match status" value="2"/>
</dbReference>
<evidence type="ECO:0000256" key="1">
    <source>
        <dbReference type="ARBA" id="ARBA00004429"/>
    </source>
</evidence>
<name>A0ABU8BKR2_9BRAD</name>
<feature type="transmembrane region" description="Helical" evidence="8">
    <location>
        <begin position="559"/>
        <end position="576"/>
    </location>
</feature>
<evidence type="ECO:0000256" key="6">
    <source>
        <dbReference type="ARBA" id="ARBA00022989"/>
    </source>
</evidence>
<feature type="domain" description="ABC transmembrane type-1" evidence="9">
    <location>
        <begin position="90"/>
        <end position="300"/>
    </location>
</feature>
<feature type="transmembrane region" description="Helical" evidence="8">
    <location>
        <begin position="128"/>
        <end position="148"/>
    </location>
</feature>
<dbReference type="Gene3D" id="1.10.3720.10">
    <property type="entry name" value="MetI-like"/>
    <property type="match status" value="2"/>
</dbReference>
<accession>A0ABU8BKR2</accession>
<evidence type="ECO:0000313" key="10">
    <source>
        <dbReference type="EMBL" id="MEH2559085.1"/>
    </source>
</evidence>
<feature type="transmembrane region" description="Helical" evidence="8">
    <location>
        <begin position="279"/>
        <end position="299"/>
    </location>
</feature>
<protein>
    <submittedName>
        <fullName evidence="10">Iron(III) transport system permease protein</fullName>
    </submittedName>
</protein>
<feature type="transmembrane region" description="Helical" evidence="8">
    <location>
        <begin position="451"/>
        <end position="473"/>
    </location>
</feature>
<feature type="transmembrane region" description="Helical" evidence="8">
    <location>
        <begin position="220"/>
        <end position="242"/>
    </location>
</feature>
<feature type="transmembrane region" description="Helical" evidence="8">
    <location>
        <begin position="96"/>
        <end position="116"/>
    </location>
</feature>
<evidence type="ECO:0000256" key="5">
    <source>
        <dbReference type="ARBA" id="ARBA00022692"/>
    </source>
</evidence>
<dbReference type="InterPro" id="IPR000515">
    <property type="entry name" value="MetI-like"/>
</dbReference>
<evidence type="ECO:0000256" key="4">
    <source>
        <dbReference type="ARBA" id="ARBA00022519"/>
    </source>
</evidence>
<keyword evidence="11" id="KW-1185">Reference proteome</keyword>
<comment type="caution">
    <text evidence="10">The sequence shown here is derived from an EMBL/GenBank/DDBJ whole genome shotgun (WGS) entry which is preliminary data.</text>
</comment>
<dbReference type="PROSITE" id="PS50928">
    <property type="entry name" value="ABC_TM1"/>
    <property type="match status" value="2"/>
</dbReference>
<keyword evidence="6 8" id="KW-1133">Transmembrane helix</keyword>
<dbReference type="RefSeq" id="WP_334486798.1">
    <property type="nucleotide sequence ID" value="NZ_JAZHRV010000001.1"/>
</dbReference>
<evidence type="ECO:0000256" key="2">
    <source>
        <dbReference type="ARBA" id="ARBA00022448"/>
    </source>
</evidence>
<dbReference type="PANTHER" id="PTHR43357:SF4">
    <property type="entry name" value="INNER MEMBRANE ABC TRANSPORTER PERMEASE PROTEIN YDCV"/>
    <property type="match status" value="1"/>
</dbReference>
<feature type="transmembrane region" description="Helical" evidence="8">
    <location>
        <begin position="505"/>
        <end position="525"/>
    </location>
</feature>
<dbReference type="SUPFAM" id="SSF161098">
    <property type="entry name" value="MetI-like"/>
    <property type="match status" value="2"/>
</dbReference>
<comment type="similarity">
    <text evidence="8">Belongs to the binding-protein-dependent transport system permease family.</text>
</comment>
<dbReference type="Pfam" id="PF00528">
    <property type="entry name" value="BPD_transp_1"/>
    <property type="match status" value="2"/>
</dbReference>
<keyword evidence="4" id="KW-0997">Cell inner membrane</keyword>
<dbReference type="EMBL" id="JAZHRV010000001">
    <property type="protein sequence ID" value="MEH2559085.1"/>
    <property type="molecule type" value="Genomic_DNA"/>
</dbReference>
<organism evidence="10 11">
    <name type="scientific">Bradyrhizobium algeriense</name>
    <dbReference type="NCBI Taxonomy" id="634784"/>
    <lineage>
        <taxon>Bacteria</taxon>
        <taxon>Pseudomonadati</taxon>
        <taxon>Pseudomonadota</taxon>
        <taxon>Alphaproteobacteria</taxon>
        <taxon>Hyphomicrobiales</taxon>
        <taxon>Nitrobacteraceae</taxon>
        <taxon>Bradyrhizobium</taxon>
    </lineage>
</organism>
<evidence type="ECO:0000256" key="7">
    <source>
        <dbReference type="ARBA" id="ARBA00023136"/>
    </source>
</evidence>
<sequence length="588" mass="65189">MSISAEDRADNLRAMPATPGLSWIGRLLQTTSAGRVVAVTFLVVLLTFLSVYPLSMLLYGSLHSTPPGMAGTFNLDGYLQIFTQQNAVTLLNTVGIAFAKTIPSLVLAVLLAWILARTDTPMRGTLEALITLPFFIPPILTAMAWGMLGNPQVGLLNQVYQWVTGSNTAPINVYSYGGVVWHMMQYSVPFLFLLIVDAFRAMDQSLEEAARMCGASRLRTFCTVTLQLMLPALTGAAILSFIRGIENFESPLFFGTPAGIRVITTDIYDSINQRSPPEYQYATAVSFVIMALLFLIVLLQWRILRGRSFQTVTGKGYSPTVMKLGRWRWVTFAFCLLFFFVTVILPVGQLLIGSFFKFFGFYQQDMLTLEHYRAVFGSGDFWRGFSNTMLLGFVGATLTMLLGGAVAYISVRTKWRGRRLIDAMAWLPWMMPGIVLGVGFLWGFALLPHAIPIYGTIWALLLAYISLGTPLSVRIMSSAYAQLSFDLEECSRVHGGSWLQTMGRIVIALAWPSFAVGWVLLFFGIMRELSASVLLYSVGSEVLSVVLLKLWANGNAEQVSVIGLIMMGMVILFRWVQLKVIKSRINAL</sequence>
<evidence type="ECO:0000313" key="11">
    <source>
        <dbReference type="Proteomes" id="UP001364224"/>
    </source>
</evidence>
<dbReference type="Proteomes" id="UP001364224">
    <property type="component" value="Unassembled WGS sequence"/>
</dbReference>
<dbReference type="PANTHER" id="PTHR43357">
    <property type="entry name" value="INNER MEMBRANE ABC TRANSPORTER PERMEASE PROTEIN YDCV"/>
    <property type="match status" value="1"/>
</dbReference>
<feature type="domain" description="ABC transmembrane type-1" evidence="9">
    <location>
        <begin position="385"/>
        <end position="577"/>
    </location>
</feature>
<feature type="transmembrane region" description="Helical" evidence="8">
    <location>
        <begin position="423"/>
        <end position="445"/>
    </location>
</feature>
<feature type="transmembrane region" description="Helical" evidence="8">
    <location>
        <begin position="329"/>
        <end position="352"/>
    </location>
</feature>
<feature type="transmembrane region" description="Helical" evidence="8">
    <location>
        <begin position="179"/>
        <end position="199"/>
    </location>
</feature>
<evidence type="ECO:0000256" key="8">
    <source>
        <dbReference type="RuleBase" id="RU363032"/>
    </source>
</evidence>
<evidence type="ECO:0000256" key="3">
    <source>
        <dbReference type="ARBA" id="ARBA00022475"/>
    </source>
</evidence>
<gene>
    <name evidence="10" type="ORF">V1286_006614</name>
</gene>